<sequence>MEIFLIPQLFLHRLSLLLLTALMAAAADDDNSGYDTHGEKHNRQARPQGELARLGLGHENNKTILICYRCRGCLLRCELVVLADPTQVPVITLLVHPRSIYHHLRDGLILHSKETFWLMSLQGVVAHARYGLCVAAITIHGPLE</sequence>
<proteinExistence type="predicted"/>
<protein>
    <recommendedName>
        <fullName evidence="4">Secreted protein</fullName>
    </recommendedName>
</protein>
<evidence type="ECO:0000256" key="1">
    <source>
        <dbReference type="SAM" id="SignalP"/>
    </source>
</evidence>
<feature type="chain" id="PRO_5019060736" description="Secreted protein" evidence="1">
    <location>
        <begin position="28"/>
        <end position="144"/>
    </location>
</feature>
<evidence type="ECO:0000313" key="2">
    <source>
        <dbReference type="EMBL" id="RNF03185.1"/>
    </source>
</evidence>
<gene>
    <name evidence="2" type="ORF">TraAM80_05919</name>
</gene>
<comment type="caution">
    <text evidence="2">The sequence shown here is derived from an EMBL/GenBank/DDBJ whole genome shotgun (WGS) entry which is preliminary data.</text>
</comment>
<dbReference type="Proteomes" id="UP000283634">
    <property type="component" value="Unassembled WGS sequence"/>
</dbReference>
<feature type="signal peptide" evidence="1">
    <location>
        <begin position="1"/>
        <end position="27"/>
    </location>
</feature>
<organism evidence="2 3">
    <name type="scientific">Trypanosoma rangeli</name>
    <dbReference type="NCBI Taxonomy" id="5698"/>
    <lineage>
        <taxon>Eukaryota</taxon>
        <taxon>Discoba</taxon>
        <taxon>Euglenozoa</taxon>
        <taxon>Kinetoplastea</taxon>
        <taxon>Metakinetoplastina</taxon>
        <taxon>Trypanosomatida</taxon>
        <taxon>Trypanosomatidae</taxon>
        <taxon>Trypanosoma</taxon>
        <taxon>Herpetosoma</taxon>
    </lineage>
</organism>
<accession>A0A422NCI2</accession>
<evidence type="ECO:0000313" key="3">
    <source>
        <dbReference type="Proteomes" id="UP000283634"/>
    </source>
</evidence>
<dbReference type="EMBL" id="MKGL01000205">
    <property type="protein sequence ID" value="RNF03185.1"/>
    <property type="molecule type" value="Genomic_DNA"/>
</dbReference>
<keyword evidence="3" id="KW-1185">Reference proteome</keyword>
<dbReference type="GeneID" id="40329852"/>
<evidence type="ECO:0008006" key="4">
    <source>
        <dbReference type="Google" id="ProtNLM"/>
    </source>
</evidence>
<dbReference type="AlphaFoldDB" id="A0A422NCI2"/>
<reference evidence="2 3" key="1">
    <citation type="journal article" date="2018" name="BMC Genomics">
        <title>Genomic comparison of Trypanosoma conorhini and Trypanosoma rangeli to Trypanosoma cruzi strains of high and low virulence.</title>
        <authorList>
            <person name="Bradwell K.R."/>
            <person name="Koparde V.N."/>
            <person name="Matveyev A.V."/>
            <person name="Serrano M.G."/>
            <person name="Alves J.M."/>
            <person name="Parikh H."/>
            <person name="Huang B."/>
            <person name="Lee V."/>
            <person name="Espinosa-Alvarez O."/>
            <person name="Ortiz P.A."/>
            <person name="Costa-Martins A.G."/>
            <person name="Teixeira M.M."/>
            <person name="Buck G.A."/>
        </authorList>
    </citation>
    <scope>NUCLEOTIDE SEQUENCE [LARGE SCALE GENOMIC DNA]</scope>
    <source>
        <strain evidence="2 3">AM80</strain>
    </source>
</reference>
<dbReference type="RefSeq" id="XP_029237361.1">
    <property type="nucleotide sequence ID" value="XM_029382779.1"/>
</dbReference>
<keyword evidence="1" id="KW-0732">Signal</keyword>
<name>A0A422NCI2_TRYRA</name>